<keyword evidence="2" id="KW-1133">Transmembrane helix</keyword>
<evidence type="ECO:0000256" key="2">
    <source>
        <dbReference type="SAM" id="Phobius"/>
    </source>
</evidence>
<evidence type="ECO:0000313" key="4">
    <source>
        <dbReference type="Proteomes" id="UP000594961"/>
    </source>
</evidence>
<gene>
    <name evidence="3" type="ORF">INS90_00740</name>
</gene>
<name>A0A7M1R327_9ACTO</name>
<dbReference type="EMBL" id="CP063212">
    <property type="protein sequence ID" value="QOR47875.1"/>
    <property type="molecule type" value="Genomic_DNA"/>
</dbReference>
<dbReference type="AlphaFoldDB" id="A0A7M1R327"/>
<evidence type="ECO:0000256" key="1">
    <source>
        <dbReference type="SAM" id="MobiDB-lite"/>
    </source>
</evidence>
<organism evidence="3 4">
    <name type="scientific">Trueperella pecoris</name>
    <dbReference type="NCBI Taxonomy" id="2733571"/>
    <lineage>
        <taxon>Bacteria</taxon>
        <taxon>Bacillati</taxon>
        <taxon>Actinomycetota</taxon>
        <taxon>Actinomycetes</taxon>
        <taxon>Actinomycetales</taxon>
        <taxon>Actinomycetaceae</taxon>
        <taxon>Trueperella</taxon>
    </lineage>
</organism>
<protein>
    <submittedName>
        <fullName evidence="3">Uncharacterized protein</fullName>
    </submittedName>
</protein>
<feature type="compositionally biased region" description="Gly residues" evidence="1">
    <location>
        <begin position="68"/>
        <end position="85"/>
    </location>
</feature>
<reference evidence="3 4" key="1">
    <citation type="submission" date="2020-10" db="EMBL/GenBank/DDBJ databases">
        <title>Trueperella pecoris sp. nov. isolated from bovine and porcine specimens.</title>
        <authorList>
            <person name="Schoenecker L."/>
            <person name="Schnydrig P."/>
            <person name="Brodard I."/>
            <person name="Thomann A."/>
            <person name="Hemphill A."/>
            <person name="Rodriguez-Campos S."/>
            <person name="Perreten V."/>
            <person name="Jores J."/>
            <person name="Kittl S."/>
        </authorList>
    </citation>
    <scope>NUCLEOTIDE SEQUENCE [LARGE SCALE GENOMIC DNA]</scope>
    <source>
        <strain evidence="3 4">19OD0592</strain>
    </source>
</reference>
<dbReference type="Proteomes" id="UP000594961">
    <property type="component" value="Chromosome"/>
</dbReference>
<dbReference type="RefSeq" id="WP_197553593.1">
    <property type="nucleotide sequence ID" value="NZ_CP063212.1"/>
</dbReference>
<feature type="transmembrane region" description="Helical" evidence="2">
    <location>
        <begin position="24"/>
        <end position="43"/>
    </location>
</feature>
<feature type="compositionally biased region" description="Low complexity" evidence="1">
    <location>
        <begin position="86"/>
        <end position="103"/>
    </location>
</feature>
<accession>A0A7M1R327</accession>
<keyword evidence="2" id="KW-0812">Transmembrane</keyword>
<feature type="region of interest" description="Disordered" evidence="1">
    <location>
        <begin position="53"/>
        <end position="108"/>
    </location>
</feature>
<sequence length="219" mass="22551">MSNEWLPNHVQGQDHHGQPDRRPLYFFLGSAAVLFLVVAILFFQHMINSGRGLAERPGPSVTATAGSGEAGSSGAGTGGTGGAEAGSGTASGSPTTEPSPSATLQRPAPEGAISAAAFTTPAKNIHCRINSDNAECSIYTYSYPSPGQCEGKTATYSVGHEGPVEAGCTYSVETPEVLDYGTAVAMNGFACTLEQNGVTCWSEASGHGFELARSADRLF</sequence>
<evidence type="ECO:0000313" key="3">
    <source>
        <dbReference type="EMBL" id="QOR47875.1"/>
    </source>
</evidence>
<proteinExistence type="predicted"/>
<keyword evidence="2" id="KW-0472">Membrane</keyword>